<protein>
    <recommendedName>
        <fullName evidence="4">DUF3328 domain protein</fullName>
    </recommendedName>
</protein>
<dbReference type="RefSeq" id="XP_025489273.1">
    <property type="nucleotide sequence ID" value="XM_025640145.1"/>
</dbReference>
<dbReference type="STRING" id="1448315.A0A319CK92"/>
<dbReference type="Proteomes" id="UP000248340">
    <property type="component" value="Unassembled WGS sequence"/>
</dbReference>
<proteinExistence type="inferred from homology"/>
<organism evidence="2 3">
    <name type="scientific">Aspergillus uvarum CBS 121591</name>
    <dbReference type="NCBI Taxonomy" id="1448315"/>
    <lineage>
        <taxon>Eukaryota</taxon>
        <taxon>Fungi</taxon>
        <taxon>Dikarya</taxon>
        <taxon>Ascomycota</taxon>
        <taxon>Pezizomycotina</taxon>
        <taxon>Eurotiomycetes</taxon>
        <taxon>Eurotiomycetidae</taxon>
        <taxon>Eurotiales</taxon>
        <taxon>Aspergillaceae</taxon>
        <taxon>Aspergillus</taxon>
        <taxon>Aspergillus subgen. Circumdati</taxon>
    </lineage>
</organism>
<comment type="similarity">
    <text evidence="1">Belongs to the ustYa family.</text>
</comment>
<dbReference type="InterPro" id="IPR021765">
    <property type="entry name" value="UstYa-like"/>
</dbReference>
<dbReference type="VEuPathDB" id="FungiDB:BO82DRAFT_420855"/>
<name>A0A319CK92_9EURO</name>
<dbReference type="Pfam" id="PF11807">
    <property type="entry name" value="UstYa"/>
    <property type="match status" value="1"/>
</dbReference>
<dbReference type="EMBL" id="KZ821723">
    <property type="protein sequence ID" value="PYH79073.1"/>
    <property type="molecule type" value="Genomic_DNA"/>
</dbReference>
<evidence type="ECO:0000313" key="3">
    <source>
        <dbReference type="Proteomes" id="UP000248340"/>
    </source>
</evidence>
<accession>A0A319CK92</accession>
<keyword evidence="3" id="KW-1185">Reference proteome</keyword>
<sequence>MLGESKKLGEHGSTIEDGELEPTVADGLFSHERISVLSTVNIRGTCFVPLLLFISLAFNVWSIFLRSPQSPHCHSATICIAPELQRSPYTGLAYDVTTQYSLSTDYTSDNQTLADHMWDSLSLDSMIIAPTIEWAEEMGLPDSWDFPWDPTRKIYFVKVYHQLHCLKNIRRAFKQLLSGEENPIIFGHVEHCLDTLRQDLMCRADDTPMPSLRLVNGAGEGQIRQCKDIEKLVAWTKHPDRDACYRRLSDYRPPSRSIDRYAFCAPDSEHFATMTRYFEYYGYPEVVEN</sequence>
<reference evidence="2 3" key="1">
    <citation type="submission" date="2016-12" db="EMBL/GenBank/DDBJ databases">
        <title>The genomes of Aspergillus section Nigri reveals drivers in fungal speciation.</title>
        <authorList>
            <consortium name="DOE Joint Genome Institute"/>
            <person name="Vesth T.C."/>
            <person name="Nybo J."/>
            <person name="Theobald S."/>
            <person name="Brandl J."/>
            <person name="Frisvad J.C."/>
            <person name="Nielsen K.F."/>
            <person name="Lyhne E.K."/>
            <person name="Kogle M.E."/>
            <person name="Kuo A."/>
            <person name="Riley R."/>
            <person name="Clum A."/>
            <person name="Nolan M."/>
            <person name="Lipzen A."/>
            <person name="Salamov A."/>
            <person name="Henrissat B."/>
            <person name="Wiebenga A."/>
            <person name="De Vries R.P."/>
            <person name="Grigoriev I.V."/>
            <person name="Mortensen U.H."/>
            <person name="Andersen M.R."/>
            <person name="Baker S.E."/>
        </authorList>
    </citation>
    <scope>NUCLEOTIDE SEQUENCE [LARGE SCALE GENOMIC DNA]</scope>
    <source>
        <strain evidence="2 3">CBS 121591</strain>
    </source>
</reference>
<dbReference type="PANTHER" id="PTHR33365:SF6">
    <property type="entry name" value="OXIDASE USTYA"/>
    <property type="match status" value="1"/>
</dbReference>
<gene>
    <name evidence="2" type="ORF">BO82DRAFT_420855</name>
</gene>
<dbReference type="AlphaFoldDB" id="A0A319CK92"/>
<dbReference type="GO" id="GO:0043386">
    <property type="term" value="P:mycotoxin biosynthetic process"/>
    <property type="evidence" value="ECO:0007669"/>
    <property type="project" value="InterPro"/>
</dbReference>
<dbReference type="GeneID" id="37142887"/>
<dbReference type="OrthoDB" id="3687641at2759"/>
<evidence type="ECO:0000256" key="1">
    <source>
        <dbReference type="ARBA" id="ARBA00035112"/>
    </source>
</evidence>
<dbReference type="PANTHER" id="PTHR33365">
    <property type="entry name" value="YALI0B05434P"/>
    <property type="match status" value="1"/>
</dbReference>
<evidence type="ECO:0008006" key="4">
    <source>
        <dbReference type="Google" id="ProtNLM"/>
    </source>
</evidence>
<evidence type="ECO:0000313" key="2">
    <source>
        <dbReference type="EMBL" id="PYH79073.1"/>
    </source>
</evidence>